<accession>A0ABD5FMX9</accession>
<evidence type="ECO:0000256" key="1">
    <source>
        <dbReference type="SAM" id="Phobius"/>
    </source>
</evidence>
<reference evidence="2 3" key="1">
    <citation type="submission" date="2023-03" db="EMBL/GenBank/DDBJ databases">
        <authorList>
            <person name="Shen W."/>
            <person name="Cai J."/>
        </authorList>
    </citation>
    <scope>NUCLEOTIDE SEQUENCE [LARGE SCALE GENOMIC DNA]</scope>
    <source>
        <strain evidence="2 3">B516</strain>
    </source>
</reference>
<dbReference type="RefSeq" id="WP_159161052.1">
    <property type="nucleotide sequence ID" value="NZ_JALKPM010000003.1"/>
</dbReference>
<name>A0ABD5FMX9_ENTCA</name>
<feature type="transmembrane region" description="Helical" evidence="1">
    <location>
        <begin position="173"/>
        <end position="191"/>
    </location>
</feature>
<evidence type="ECO:0000313" key="2">
    <source>
        <dbReference type="EMBL" id="MDT2983116.1"/>
    </source>
</evidence>
<evidence type="ECO:0000313" key="3">
    <source>
        <dbReference type="Proteomes" id="UP001253851"/>
    </source>
</evidence>
<feature type="transmembrane region" description="Helical" evidence="1">
    <location>
        <begin position="12"/>
        <end position="35"/>
    </location>
</feature>
<dbReference type="AlphaFoldDB" id="A0ABD5FMX9"/>
<feature type="transmembrane region" description="Helical" evidence="1">
    <location>
        <begin position="80"/>
        <end position="97"/>
    </location>
</feature>
<protein>
    <submittedName>
        <fullName evidence="2">DUF624 domain-containing protein</fullName>
    </submittedName>
</protein>
<comment type="caution">
    <text evidence="2">The sequence shown here is derived from an EMBL/GenBank/DDBJ whole genome shotgun (WGS) entry which is preliminary data.</text>
</comment>
<feature type="transmembrane region" description="Helical" evidence="1">
    <location>
        <begin position="109"/>
        <end position="128"/>
    </location>
</feature>
<dbReference type="Pfam" id="PF04854">
    <property type="entry name" value="DUF624"/>
    <property type="match status" value="1"/>
</dbReference>
<dbReference type="EMBL" id="JARQDZ010000004">
    <property type="protein sequence ID" value="MDT2983116.1"/>
    <property type="molecule type" value="Genomic_DNA"/>
</dbReference>
<keyword evidence="1" id="KW-0472">Membrane</keyword>
<feature type="transmembrane region" description="Helical" evidence="1">
    <location>
        <begin position="149"/>
        <end position="167"/>
    </location>
</feature>
<keyword evidence="1" id="KW-0812">Transmembrane</keyword>
<keyword evidence="1" id="KW-1133">Transmembrane helix</keyword>
<organism evidence="2 3">
    <name type="scientific">Enterococcus casseliflavus</name>
    <name type="common">Enterococcus flavescens</name>
    <dbReference type="NCBI Taxonomy" id="37734"/>
    <lineage>
        <taxon>Bacteria</taxon>
        <taxon>Bacillati</taxon>
        <taxon>Bacillota</taxon>
        <taxon>Bacilli</taxon>
        <taxon>Lactobacillales</taxon>
        <taxon>Enterococcaceae</taxon>
        <taxon>Enterococcus</taxon>
    </lineage>
</organism>
<dbReference type="InterPro" id="IPR006938">
    <property type="entry name" value="DUF624"/>
</dbReference>
<feature type="transmembrane region" description="Helical" evidence="1">
    <location>
        <begin position="55"/>
        <end position="73"/>
    </location>
</feature>
<gene>
    <name evidence="2" type="ORF">P7I34_10605</name>
</gene>
<sequence length="202" mass="23523">MFLKAMNWLNALVLLIELNILWLLGILAGFFVVGFVPSTVAVLTILNKEDLFTGYYSYIEVLTLFWKNYVSAIRLYKWRVFIFPLILGILYLELLIVQQSDLMRAFFQWPLLFLFSYVILVLINLSLVTRLSKDKWRKKAVFSLTSPFLLPKESFLCLLMVLTFSIVSMAYHWFFFVAISIFLYSASKCLLSGYSKKGLLKS</sequence>
<proteinExistence type="predicted"/>
<dbReference type="Proteomes" id="UP001253851">
    <property type="component" value="Unassembled WGS sequence"/>
</dbReference>